<feature type="domain" description="Glycosyltransferase 2-like" evidence="4">
    <location>
        <begin position="5"/>
        <end position="133"/>
    </location>
</feature>
<dbReference type="CDD" id="cd00761">
    <property type="entry name" value="Glyco_tranf_GTA_type"/>
    <property type="match status" value="2"/>
</dbReference>
<keyword evidence="3" id="KW-0175">Coiled coil</keyword>
<dbReference type="InterPro" id="IPR001173">
    <property type="entry name" value="Glyco_trans_2-like"/>
</dbReference>
<protein>
    <submittedName>
        <fullName evidence="5">Glycosyltransferase involved in cell wall bisynthesis</fullName>
    </submittedName>
</protein>
<organism evidence="5 6">
    <name type="scientific">Methanobrevibacter olleyae</name>
    <dbReference type="NCBI Taxonomy" id="294671"/>
    <lineage>
        <taxon>Archaea</taxon>
        <taxon>Methanobacteriati</taxon>
        <taxon>Methanobacteriota</taxon>
        <taxon>Methanomada group</taxon>
        <taxon>Methanobacteria</taxon>
        <taxon>Methanobacteriales</taxon>
        <taxon>Methanobacteriaceae</taxon>
        <taxon>Methanobrevibacter</taxon>
    </lineage>
</organism>
<dbReference type="PANTHER" id="PTHR22916:SF51">
    <property type="entry name" value="GLYCOSYLTRANSFERASE EPSH-RELATED"/>
    <property type="match status" value="1"/>
</dbReference>
<sequence>MVTVSVIMPIYNDSGRLEKSISSFLKQTLDDKELLCVNDGSTDNSLEILNNYAKKYEFIKIFNQENQGSGKARNLGITEANGEYIAFLDADDYFIDKNALKYLYEVASKNNANMVSGNIKLVDSEGNYTPFKDIDYYTEDSVINPENYGIPWAFYKSIYKKDFLLDNGIYFPDLIRGQDPVFLAEVLSKIDSIFTVSTDAYAYYYINGADKCNTFEKRHAHIEHFKYIFNYFSDSKFKKVKEEFKYKLFIFIDMMGVEGAEDTLSSIRDVFSNNPKIIKECENFYYAKFFNNKELLNQLNLIDNPKISVIIPVYNAGPFLEEAFESVLSQNFDDIELVCVNDGSKDNSLEILNDFAKKDSRVKVINQENAGCGAARNRALDDAIGDYIYFFDPDDYILPRTFEKLFKNATRNCSDLVMFKIARFKDADPINYSSPGFEFEKVFKDTDFNRFTFDFHDVKPYVMNSSFAPWTKLYKKEFLDQYDDFRFPTNIAFDDAPFHIQSMLRASRISYIPEFFYHYRFNPNGIINTSSNGIDIFRICDIVESFLKDNGFYCEFIEEFKLFKITQVFNYMLSTNSEEYFQNAKKEFSKVHLDHNNIVPISLKDKYNLVLKSKSFEEYKTKEHQLHIQELKTKNKNLTKKHNNLKKQNKKLKKEKNKVKKLNKTIVSSNSWKLTRYFRKSANYLRK</sequence>
<keyword evidence="1" id="KW-0328">Glycosyltransferase</keyword>
<dbReference type="Gene3D" id="3.90.550.10">
    <property type="entry name" value="Spore Coat Polysaccharide Biosynthesis Protein SpsA, Chain A"/>
    <property type="match status" value="2"/>
</dbReference>
<evidence type="ECO:0000256" key="2">
    <source>
        <dbReference type="ARBA" id="ARBA00022679"/>
    </source>
</evidence>
<feature type="coiled-coil region" evidence="3">
    <location>
        <begin position="621"/>
        <end position="665"/>
    </location>
</feature>
<dbReference type="SUPFAM" id="SSF53448">
    <property type="entry name" value="Nucleotide-diphospho-sugar transferases"/>
    <property type="match status" value="2"/>
</dbReference>
<evidence type="ECO:0000256" key="3">
    <source>
        <dbReference type="SAM" id="Coils"/>
    </source>
</evidence>
<proteinExistence type="predicted"/>
<feature type="domain" description="Glycosyltransferase 2-like" evidence="4">
    <location>
        <begin position="308"/>
        <end position="449"/>
    </location>
</feature>
<evidence type="ECO:0000313" key="5">
    <source>
        <dbReference type="EMBL" id="SFL66631.1"/>
    </source>
</evidence>
<dbReference type="OrthoDB" id="46222at2157"/>
<dbReference type="Pfam" id="PF00535">
    <property type="entry name" value="Glycos_transf_2"/>
    <property type="match status" value="2"/>
</dbReference>
<evidence type="ECO:0000259" key="4">
    <source>
        <dbReference type="Pfam" id="PF00535"/>
    </source>
</evidence>
<keyword evidence="2 5" id="KW-0808">Transferase</keyword>
<dbReference type="GO" id="GO:0016757">
    <property type="term" value="F:glycosyltransferase activity"/>
    <property type="evidence" value="ECO:0007669"/>
    <property type="project" value="UniProtKB-KW"/>
</dbReference>
<dbReference type="InterPro" id="IPR029044">
    <property type="entry name" value="Nucleotide-diphossugar_trans"/>
</dbReference>
<dbReference type="Proteomes" id="UP000183442">
    <property type="component" value="Unassembled WGS sequence"/>
</dbReference>
<accession>A0A1I4JK29</accession>
<gene>
    <name evidence="5" type="ORF">SAMN02910297_01456</name>
</gene>
<dbReference type="PANTHER" id="PTHR22916">
    <property type="entry name" value="GLYCOSYLTRANSFERASE"/>
    <property type="match status" value="1"/>
</dbReference>
<evidence type="ECO:0000256" key="1">
    <source>
        <dbReference type="ARBA" id="ARBA00022676"/>
    </source>
</evidence>
<dbReference type="EMBL" id="FOTL01000026">
    <property type="protein sequence ID" value="SFL66631.1"/>
    <property type="molecule type" value="Genomic_DNA"/>
</dbReference>
<reference evidence="6" key="1">
    <citation type="submission" date="2016-10" db="EMBL/GenBank/DDBJ databases">
        <authorList>
            <person name="Varghese N."/>
        </authorList>
    </citation>
    <scope>NUCLEOTIDE SEQUENCE [LARGE SCALE GENOMIC DNA]</scope>
    <source>
        <strain evidence="6">DSM 16632</strain>
    </source>
</reference>
<name>A0A1I4JK29_METOL</name>
<evidence type="ECO:0000313" key="6">
    <source>
        <dbReference type="Proteomes" id="UP000183442"/>
    </source>
</evidence>
<dbReference type="AlphaFoldDB" id="A0A1I4JK29"/>
<dbReference type="RefSeq" id="WP_083405386.1">
    <property type="nucleotide sequence ID" value="NZ_FOTL01000026.1"/>
</dbReference>